<evidence type="ECO:0000256" key="2">
    <source>
        <dbReference type="SAM" id="Phobius"/>
    </source>
</evidence>
<keyword evidence="1" id="KW-0175">Coiled coil</keyword>
<reference evidence="3 4" key="1">
    <citation type="submission" date="2019-09" db="EMBL/GenBank/DDBJ databases">
        <title>Biological control of the noxious weed angled onion (Allium triquetrum) thwarted by endophytic bacteria in Victoria, Australia.</title>
        <authorList>
            <person name="Tehranchian P."/>
            <person name="Adair R.J."/>
            <person name="Van T.H."/>
            <person name="Morrison P.D."/>
            <person name="Williams H."/>
            <person name="Lawrie A.C."/>
        </authorList>
    </citation>
    <scope>NUCLEOTIDE SEQUENCE [LARGE SCALE GENOMIC DNA]</scope>
    <source>
        <strain evidence="3 4">RPTAtOch1</strain>
    </source>
</reference>
<evidence type="ECO:0000313" key="3">
    <source>
        <dbReference type="EMBL" id="KAA9368351.1"/>
    </source>
</evidence>
<name>A0A5N1K1B0_9HYPH</name>
<keyword evidence="2" id="KW-1133">Transmembrane helix</keyword>
<dbReference type="Proteomes" id="UP000327108">
    <property type="component" value="Unassembled WGS sequence"/>
</dbReference>
<gene>
    <name evidence="3" type="ORF">F3W84_10710</name>
</gene>
<dbReference type="InterPro" id="IPR012930">
    <property type="entry name" value="TraC"/>
</dbReference>
<feature type="transmembrane region" description="Helical" evidence="2">
    <location>
        <begin position="6"/>
        <end position="27"/>
    </location>
</feature>
<keyword evidence="2" id="KW-0812">Transmembrane</keyword>
<keyword evidence="4" id="KW-1185">Reference proteome</keyword>
<proteinExistence type="predicted"/>
<dbReference type="AlphaFoldDB" id="A0A5N1K1B0"/>
<sequence>MSPPLSLHFVGNVALILSVYMSAIQWMEEEKGKRMSRVRASKTVAEIQAEIQHLNAELDVAMKTQAQLIGQLALDAGLADLPLADFKAAFHELARRFRAETDR</sequence>
<evidence type="ECO:0000313" key="4">
    <source>
        <dbReference type="Proteomes" id="UP000327108"/>
    </source>
</evidence>
<organism evidence="3 4">
    <name type="scientific">Ochrobactrum quorumnocens</name>
    <dbReference type="NCBI Taxonomy" id="271865"/>
    <lineage>
        <taxon>Bacteria</taxon>
        <taxon>Pseudomonadati</taxon>
        <taxon>Pseudomonadota</taxon>
        <taxon>Alphaproteobacteria</taxon>
        <taxon>Hyphomicrobiales</taxon>
        <taxon>Brucellaceae</taxon>
        <taxon>Brucella/Ochrobactrum group</taxon>
        <taxon>Ochrobactrum</taxon>
    </lineage>
</organism>
<accession>A0A5N1K1B0</accession>
<dbReference type="Pfam" id="PF07820">
    <property type="entry name" value="TraC"/>
    <property type="match status" value="1"/>
</dbReference>
<evidence type="ECO:0000256" key="1">
    <source>
        <dbReference type="SAM" id="Coils"/>
    </source>
</evidence>
<comment type="caution">
    <text evidence="3">The sequence shown here is derived from an EMBL/GenBank/DDBJ whole genome shotgun (WGS) entry which is preliminary data.</text>
</comment>
<protein>
    <submittedName>
        <fullName evidence="3">Uncharacterized protein</fullName>
    </submittedName>
</protein>
<feature type="coiled-coil region" evidence="1">
    <location>
        <begin position="37"/>
        <end position="64"/>
    </location>
</feature>
<dbReference type="EMBL" id="VYXQ01000008">
    <property type="protein sequence ID" value="KAA9368351.1"/>
    <property type="molecule type" value="Genomic_DNA"/>
</dbReference>
<keyword evidence="2" id="KW-0472">Membrane</keyword>